<gene>
    <name evidence="4" type="primary">20209138</name>
    <name evidence="3" type="ORF">HELRODRAFT_183634</name>
</gene>
<keyword evidence="5" id="KW-1185">Reference proteome</keyword>
<dbReference type="InParanoid" id="T1FJY9"/>
<evidence type="ECO:0000313" key="3">
    <source>
        <dbReference type="EMBL" id="ESO10412.1"/>
    </source>
</evidence>
<dbReference type="InterPro" id="IPR001715">
    <property type="entry name" value="CH_dom"/>
</dbReference>
<dbReference type="Pfam" id="PF00307">
    <property type="entry name" value="CH"/>
    <property type="match status" value="2"/>
</dbReference>
<dbReference type="KEGG" id="hro:HELRODRAFT_183634"/>
<dbReference type="GeneID" id="20209138"/>
<protein>
    <recommendedName>
        <fullName evidence="2">Calponin-homology (CH) domain-containing protein</fullName>
    </recommendedName>
</protein>
<dbReference type="EMBL" id="AMQM01008909">
    <property type="status" value="NOT_ANNOTATED_CDS"/>
    <property type="molecule type" value="Genomic_DNA"/>
</dbReference>
<reference evidence="5" key="1">
    <citation type="submission" date="2012-12" db="EMBL/GenBank/DDBJ databases">
        <authorList>
            <person name="Hellsten U."/>
            <person name="Grimwood J."/>
            <person name="Chapman J.A."/>
            <person name="Shapiro H."/>
            <person name="Aerts A."/>
            <person name="Otillar R.P."/>
            <person name="Terry A.Y."/>
            <person name="Boore J.L."/>
            <person name="Simakov O."/>
            <person name="Marletaz F."/>
            <person name="Cho S.-J."/>
            <person name="Edsinger-Gonzales E."/>
            <person name="Havlak P."/>
            <person name="Kuo D.-H."/>
            <person name="Larsson T."/>
            <person name="Lv J."/>
            <person name="Arendt D."/>
            <person name="Savage R."/>
            <person name="Osoegawa K."/>
            <person name="de Jong P."/>
            <person name="Lindberg D.R."/>
            <person name="Seaver E.C."/>
            <person name="Weisblat D.A."/>
            <person name="Putnam N.H."/>
            <person name="Grigoriev I.V."/>
            <person name="Rokhsar D.S."/>
        </authorList>
    </citation>
    <scope>NUCLEOTIDE SEQUENCE</scope>
</reference>
<dbReference type="FunFam" id="1.10.418.10:FF:000089">
    <property type="entry name" value="Spectrin beta chain"/>
    <property type="match status" value="1"/>
</dbReference>
<dbReference type="Gene3D" id="1.20.58.60">
    <property type="match status" value="2"/>
</dbReference>
<dbReference type="RefSeq" id="XP_009011474.1">
    <property type="nucleotide sequence ID" value="XM_009013226.1"/>
</dbReference>
<dbReference type="HOGENOM" id="CLU_005217_1_1_1"/>
<dbReference type="EMBL" id="KB095875">
    <property type="protein sequence ID" value="ESO10412.1"/>
    <property type="molecule type" value="Genomic_DNA"/>
</dbReference>
<dbReference type="SMART" id="SM00150">
    <property type="entry name" value="SPEC"/>
    <property type="match status" value="3"/>
</dbReference>
<dbReference type="SUPFAM" id="SSF47576">
    <property type="entry name" value="Calponin-homology domain, CH-domain"/>
    <property type="match status" value="1"/>
</dbReference>
<dbReference type="SUPFAM" id="SSF46966">
    <property type="entry name" value="Spectrin repeat"/>
    <property type="match status" value="3"/>
</dbReference>
<reference evidence="4" key="3">
    <citation type="submission" date="2015-06" db="UniProtKB">
        <authorList>
            <consortium name="EnsemblMetazoa"/>
        </authorList>
    </citation>
    <scope>IDENTIFICATION</scope>
</reference>
<dbReference type="Gene3D" id="1.10.418.10">
    <property type="entry name" value="Calponin-like domain"/>
    <property type="match status" value="2"/>
</dbReference>
<dbReference type="OMA" id="CHQVGCH"/>
<feature type="domain" description="Calponin-homology (CH)" evidence="2">
    <location>
        <begin position="108"/>
        <end position="251"/>
    </location>
</feature>
<dbReference type="PROSITE" id="PS50021">
    <property type="entry name" value="CH"/>
    <property type="match status" value="2"/>
</dbReference>
<feature type="domain" description="Calponin-homology (CH)" evidence="2">
    <location>
        <begin position="1"/>
        <end position="90"/>
    </location>
</feature>
<evidence type="ECO:0000313" key="5">
    <source>
        <dbReference type="Proteomes" id="UP000015101"/>
    </source>
</evidence>
<dbReference type="eggNOG" id="KOG0517">
    <property type="taxonomic scope" value="Eukaryota"/>
</dbReference>
<evidence type="ECO:0000256" key="1">
    <source>
        <dbReference type="ARBA" id="ARBA00022737"/>
    </source>
</evidence>
<dbReference type="AlphaFoldDB" id="T1FJY9"/>
<accession>T1FJY9</accession>
<dbReference type="Pfam" id="PF00435">
    <property type="entry name" value="Spectrin"/>
    <property type="match status" value="3"/>
</dbReference>
<proteinExistence type="predicted"/>
<evidence type="ECO:0000313" key="4">
    <source>
        <dbReference type="EnsemblMetazoa" id="HelroP183634"/>
    </source>
</evidence>
<dbReference type="STRING" id="6412.T1FJY9"/>
<name>T1FJY9_HELRO</name>
<dbReference type="InterPro" id="IPR036872">
    <property type="entry name" value="CH_dom_sf"/>
</dbReference>
<dbReference type="CTD" id="20209138"/>
<dbReference type="PANTHER" id="PTHR11915">
    <property type="entry name" value="SPECTRIN/FILAMIN RELATED CYTOSKELETAL PROTEIN"/>
    <property type="match status" value="1"/>
</dbReference>
<keyword evidence="1" id="KW-0677">Repeat</keyword>
<dbReference type="InterPro" id="IPR018159">
    <property type="entry name" value="Spectrin/alpha-actinin"/>
</dbReference>
<dbReference type="CDD" id="cd00176">
    <property type="entry name" value="SPEC"/>
    <property type="match status" value="2"/>
</dbReference>
<dbReference type="SMART" id="SM00033">
    <property type="entry name" value="CH"/>
    <property type="match status" value="2"/>
</dbReference>
<dbReference type="InterPro" id="IPR002017">
    <property type="entry name" value="Spectrin_repeat"/>
</dbReference>
<dbReference type="Proteomes" id="UP000015101">
    <property type="component" value="Unassembled WGS sequence"/>
</dbReference>
<dbReference type="OrthoDB" id="18853at2759"/>
<reference evidence="3 5" key="2">
    <citation type="journal article" date="2013" name="Nature">
        <title>Insights into bilaterian evolution from three spiralian genomes.</title>
        <authorList>
            <person name="Simakov O."/>
            <person name="Marletaz F."/>
            <person name="Cho S.J."/>
            <person name="Edsinger-Gonzales E."/>
            <person name="Havlak P."/>
            <person name="Hellsten U."/>
            <person name="Kuo D.H."/>
            <person name="Larsson T."/>
            <person name="Lv J."/>
            <person name="Arendt D."/>
            <person name="Savage R."/>
            <person name="Osoegawa K."/>
            <person name="de Jong P."/>
            <person name="Grimwood J."/>
            <person name="Chapman J.A."/>
            <person name="Shapiro H."/>
            <person name="Aerts A."/>
            <person name="Otillar R.P."/>
            <person name="Terry A.Y."/>
            <person name="Boore J.L."/>
            <person name="Grigoriev I.V."/>
            <person name="Lindberg D.R."/>
            <person name="Seaver E.C."/>
            <person name="Weisblat D.A."/>
            <person name="Putnam N.H."/>
            <person name="Rokhsar D.S."/>
        </authorList>
    </citation>
    <scope>NUCLEOTIDE SEQUENCE</scope>
</reference>
<sequence length="830" mass="95935">MSVINLTIGDLFSDLCDGKILMNLLVIISGEMFGRPNRGVLRVQKMENVSRCLQFLATKVTFENIGAEDIVDGNPTLILGLIWTIILRFQIQEITIELDDQKEHPDKINAKDALLLWCQRKTNGYRGVKIDNFSTSWRNGLGFNALIHAHCPELVDYNTLNPNDHIGDDYDDEDCDNDDDVDCDDDYDNNYIGVEDEDTCDDYDGNLNNAFIIAEEKLGIKKLLDAEDVDVSRPDDKSIMTYVASYYHFFSRMKSQMTDSKRINNVLANLMDIKRDEDDYECLVSNLLEWINLKIFKLNNRTFPNSVEGVTKEMNDFTNYRLVEKPPKFVSMMMMMMMEAKLKSGQKKMYTPPEGKLIRDVESAWLRLERAEHDRELALREELIRQERLKQLAEKFEKKAILRESWLNDMTRIVSDQTFGNNTAQVEAALKKHEAITADRDRFITLSSIAQELYQENYHGRQPVKEREQQIITKWRHLLELLEKKKKVLHGFSEMLDLFRELESISQELRDMEFALQSEDHGRHLVGTQDLLQKHSLIEGQLNGLAERVKRLNQRSLPYKKSLHPEAQLLQQRIEPLNKEFENIQHLCQIRRAKLEECLRYYQFVQDSEEQETWLVEMSGLAQSQDVGKDLASCMMLMRRHEALEQEISARIPDSERIYKVGEQLILNNHPSKRDTEARVRRLKGLWNELKEIVKKRRLLLEDAAESHQNLLQRHIRLDGEIKSFEQDIYRLDQLAALMTKASSSSSAAAANSAASALKIPATSTKLTVPSQQVANGDYVGALNGGGVAVDGDEEEVLEETADVPYEYEKNLLGRLNLNKRFKKRFKICQ</sequence>
<organism evidence="4 5">
    <name type="scientific">Helobdella robusta</name>
    <name type="common">Californian leech</name>
    <dbReference type="NCBI Taxonomy" id="6412"/>
    <lineage>
        <taxon>Eukaryota</taxon>
        <taxon>Metazoa</taxon>
        <taxon>Spiralia</taxon>
        <taxon>Lophotrochozoa</taxon>
        <taxon>Annelida</taxon>
        <taxon>Clitellata</taxon>
        <taxon>Hirudinea</taxon>
        <taxon>Rhynchobdellida</taxon>
        <taxon>Glossiphoniidae</taxon>
        <taxon>Helobdella</taxon>
    </lineage>
</organism>
<dbReference type="EnsemblMetazoa" id="HelroT183634">
    <property type="protein sequence ID" value="HelroP183634"/>
    <property type="gene ID" value="HelroG183634"/>
</dbReference>
<evidence type="ECO:0000259" key="2">
    <source>
        <dbReference type="PROSITE" id="PS50021"/>
    </source>
</evidence>